<dbReference type="Gene3D" id="3.90.600.10">
    <property type="entry name" value="Phosphoribosylglycinamide synthetase, C-terminal domain"/>
    <property type="match status" value="1"/>
</dbReference>
<dbReference type="SMART" id="SM01210">
    <property type="entry name" value="GARS_C"/>
    <property type="match status" value="1"/>
</dbReference>
<gene>
    <name evidence="12 15" type="primary">purD</name>
    <name evidence="15" type="ORF">HUK82_15980</name>
</gene>
<dbReference type="InterPro" id="IPR011054">
    <property type="entry name" value="Rudment_hybrid_motif"/>
</dbReference>
<keyword evidence="7 12" id="KW-0658">Purine biosynthesis</keyword>
<dbReference type="Gene3D" id="3.40.50.20">
    <property type="match status" value="1"/>
</dbReference>
<evidence type="ECO:0000256" key="2">
    <source>
        <dbReference type="ARBA" id="ARBA00001946"/>
    </source>
</evidence>
<keyword evidence="8 13" id="KW-0067">ATP-binding</keyword>
<dbReference type="EC" id="6.3.4.13" evidence="4 12"/>
<dbReference type="SMART" id="SM01209">
    <property type="entry name" value="GARS_A"/>
    <property type="match status" value="1"/>
</dbReference>
<comment type="caution">
    <text evidence="15">The sequence shown here is derived from an EMBL/GenBank/DDBJ whole genome shotgun (WGS) entry which is preliminary data.</text>
</comment>
<evidence type="ECO:0000256" key="4">
    <source>
        <dbReference type="ARBA" id="ARBA00013255"/>
    </source>
</evidence>
<dbReference type="InterPro" id="IPR011761">
    <property type="entry name" value="ATP-grasp"/>
</dbReference>
<evidence type="ECO:0000256" key="7">
    <source>
        <dbReference type="ARBA" id="ARBA00022755"/>
    </source>
</evidence>
<dbReference type="AlphaFoldDB" id="A0A850PC07"/>
<evidence type="ECO:0000256" key="13">
    <source>
        <dbReference type="PROSITE-ProRule" id="PRU00409"/>
    </source>
</evidence>
<dbReference type="SUPFAM" id="SSF56059">
    <property type="entry name" value="Glutathione synthetase ATP-binding domain-like"/>
    <property type="match status" value="1"/>
</dbReference>
<evidence type="ECO:0000256" key="9">
    <source>
        <dbReference type="ARBA" id="ARBA00038345"/>
    </source>
</evidence>
<dbReference type="GO" id="GO:0005524">
    <property type="term" value="F:ATP binding"/>
    <property type="evidence" value="ECO:0007669"/>
    <property type="project" value="UniProtKB-UniRule"/>
</dbReference>
<dbReference type="GO" id="GO:0046872">
    <property type="term" value="F:metal ion binding"/>
    <property type="evidence" value="ECO:0007669"/>
    <property type="project" value="InterPro"/>
</dbReference>
<dbReference type="PROSITE" id="PS50975">
    <property type="entry name" value="ATP_GRASP"/>
    <property type="match status" value="1"/>
</dbReference>
<evidence type="ECO:0000313" key="15">
    <source>
        <dbReference type="EMBL" id="NVN42047.1"/>
    </source>
</evidence>
<accession>A0A850PC07</accession>
<comment type="cofactor">
    <cofactor evidence="1">
        <name>Mn(2+)</name>
        <dbReference type="ChEBI" id="CHEBI:29035"/>
    </cofactor>
</comment>
<keyword evidence="6 13" id="KW-0547">Nucleotide-binding</keyword>
<comment type="pathway">
    <text evidence="3 12">Purine metabolism; IMP biosynthesis via de novo pathway; N(1)-(5-phospho-D-ribosyl)glycinamide from 5-phospho-alpha-D-ribose 1-diphosphate: step 2/2.</text>
</comment>
<dbReference type="SUPFAM" id="SSF51246">
    <property type="entry name" value="Rudiment single hybrid motif"/>
    <property type="match status" value="1"/>
</dbReference>
<evidence type="ECO:0000259" key="14">
    <source>
        <dbReference type="PROSITE" id="PS50975"/>
    </source>
</evidence>
<keyword evidence="5 12" id="KW-0436">Ligase</keyword>
<dbReference type="PROSITE" id="PS00184">
    <property type="entry name" value="GARS"/>
    <property type="match status" value="1"/>
</dbReference>
<evidence type="ECO:0000256" key="3">
    <source>
        <dbReference type="ARBA" id="ARBA00005174"/>
    </source>
</evidence>
<dbReference type="InterPro" id="IPR013815">
    <property type="entry name" value="ATP_grasp_subdomain_1"/>
</dbReference>
<evidence type="ECO:0000313" key="16">
    <source>
        <dbReference type="Proteomes" id="UP000585665"/>
    </source>
</evidence>
<evidence type="ECO:0000256" key="12">
    <source>
        <dbReference type="HAMAP-Rule" id="MF_00138"/>
    </source>
</evidence>
<dbReference type="InterPro" id="IPR037123">
    <property type="entry name" value="PRibGlycinamide_synth_C_sf"/>
</dbReference>
<dbReference type="GO" id="GO:0009113">
    <property type="term" value="P:purine nucleobase biosynthetic process"/>
    <property type="evidence" value="ECO:0007669"/>
    <property type="project" value="InterPro"/>
</dbReference>
<comment type="catalytic activity">
    <reaction evidence="12">
        <text>5-phospho-beta-D-ribosylamine + glycine + ATP = N(1)-(5-phospho-beta-D-ribosyl)glycinamide + ADP + phosphate + H(+)</text>
        <dbReference type="Rhea" id="RHEA:17453"/>
        <dbReference type="ChEBI" id="CHEBI:15378"/>
        <dbReference type="ChEBI" id="CHEBI:30616"/>
        <dbReference type="ChEBI" id="CHEBI:43474"/>
        <dbReference type="ChEBI" id="CHEBI:57305"/>
        <dbReference type="ChEBI" id="CHEBI:58681"/>
        <dbReference type="ChEBI" id="CHEBI:143788"/>
        <dbReference type="ChEBI" id="CHEBI:456216"/>
        <dbReference type="EC" id="6.3.4.13"/>
    </reaction>
</comment>
<dbReference type="Gene3D" id="3.30.470.20">
    <property type="entry name" value="ATP-grasp fold, B domain"/>
    <property type="match status" value="1"/>
</dbReference>
<dbReference type="Pfam" id="PF01071">
    <property type="entry name" value="GARS_A"/>
    <property type="match status" value="1"/>
</dbReference>
<dbReference type="GO" id="GO:0006189">
    <property type="term" value="P:'de novo' IMP biosynthetic process"/>
    <property type="evidence" value="ECO:0007669"/>
    <property type="project" value="UniProtKB-UniRule"/>
</dbReference>
<evidence type="ECO:0000256" key="10">
    <source>
        <dbReference type="ARBA" id="ARBA00042242"/>
    </source>
</evidence>
<dbReference type="NCBIfam" id="TIGR00877">
    <property type="entry name" value="purD"/>
    <property type="match status" value="1"/>
</dbReference>
<dbReference type="InterPro" id="IPR016185">
    <property type="entry name" value="PreATP-grasp_dom_sf"/>
</dbReference>
<evidence type="ECO:0000256" key="8">
    <source>
        <dbReference type="ARBA" id="ARBA00022840"/>
    </source>
</evidence>
<reference evidence="15 16" key="1">
    <citation type="submission" date="2020-06" db="EMBL/GenBank/DDBJ databases">
        <title>Description of novel acetic acid bacteria.</title>
        <authorList>
            <person name="Sombolestani A."/>
        </authorList>
    </citation>
    <scope>NUCLEOTIDE SEQUENCE [LARGE SCALE GENOMIC DNA]</scope>
    <source>
        <strain evidence="15 16">LMG 27010</strain>
    </source>
</reference>
<evidence type="ECO:0000256" key="6">
    <source>
        <dbReference type="ARBA" id="ARBA00022741"/>
    </source>
</evidence>
<dbReference type="HAMAP" id="MF_00138">
    <property type="entry name" value="GARS"/>
    <property type="match status" value="1"/>
</dbReference>
<dbReference type="PANTHER" id="PTHR43472:SF1">
    <property type="entry name" value="PHOSPHORIBOSYLAMINE--GLYCINE LIGASE, CHLOROPLASTIC"/>
    <property type="match status" value="1"/>
</dbReference>
<organism evidence="15 16">
    <name type="scientific">Ameyamaea chiangmaiensis</name>
    <dbReference type="NCBI Taxonomy" id="442969"/>
    <lineage>
        <taxon>Bacteria</taxon>
        <taxon>Pseudomonadati</taxon>
        <taxon>Pseudomonadota</taxon>
        <taxon>Alphaproteobacteria</taxon>
        <taxon>Acetobacterales</taxon>
        <taxon>Acetobacteraceae</taxon>
        <taxon>Ameyamaea</taxon>
    </lineage>
</organism>
<evidence type="ECO:0000256" key="11">
    <source>
        <dbReference type="ARBA" id="ARBA00042864"/>
    </source>
</evidence>
<dbReference type="InterPro" id="IPR020562">
    <property type="entry name" value="PRibGlycinamide_synth_N"/>
</dbReference>
<keyword evidence="16" id="KW-1185">Reference proteome</keyword>
<comment type="similarity">
    <text evidence="9 12">Belongs to the GARS family.</text>
</comment>
<dbReference type="InterPro" id="IPR020561">
    <property type="entry name" value="PRibGlycinamid_synth_ATP-grasp"/>
</dbReference>
<dbReference type="InterPro" id="IPR020559">
    <property type="entry name" value="PRibGlycinamide_synth_CS"/>
</dbReference>
<dbReference type="Pfam" id="PF02844">
    <property type="entry name" value="GARS_N"/>
    <property type="match status" value="1"/>
</dbReference>
<dbReference type="InterPro" id="IPR020560">
    <property type="entry name" value="PRibGlycinamide_synth_C-dom"/>
</dbReference>
<dbReference type="PANTHER" id="PTHR43472">
    <property type="entry name" value="PHOSPHORIBOSYLAMINE--GLYCINE LIGASE"/>
    <property type="match status" value="1"/>
</dbReference>
<dbReference type="RefSeq" id="WP_176614878.1">
    <property type="nucleotide sequence ID" value="NZ_JABXXR010000252.1"/>
</dbReference>
<dbReference type="Proteomes" id="UP000585665">
    <property type="component" value="Unassembled WGS sequence"/>
</dbReference>
<sequence length="429" mass="43789">MRVLLVGSGGREHALAEAIARSPALNALFIAPGNPGMEGLGTCVAIAADDVPGLISFAVEHGIELIVPGPEAPLVAGLADACASVNIPCAGPLQAAAALEGSKTFTKEICDAARIPTARWERFEDADAAIAFVRRRGAPIVIKADGLAAGKGVVVAQTVAEAEAAIDAIMRDKALGAAGHAVVIEECLTGDEVSLFAFCADETAVLIGAAQDHKRIGDGDTGPNTGGMGAISPPPGFDRAAQEAALDVFVRPMLVEMVRRGTPFRGIIFAGLMLTADGARLIEYNVRFGDPEAQTLLIRLRSDLLPALQALALGTLDDVAIDFSDDASATIVIAARGYPGKPVTGTVIGGLDAVAATPGVHLFQAGTARDANGDIVGAGGRVLGISAAAPTLRAAVDIAYDGVARLRWDDAVWRRDIGARALAATAPHG</sequence>
<protein>
    <recommendedName>
        <fullName evidence="4 12">Phosphoribosylamine--glycine ligase</fullName>
        <ecNumber evidence="4 12">6.3.4.13</ecNumber>
    </recommendedName>
    <alternativeName>
        <fullName evidence="12">GARS</fullName>
    </alternativeName>
    <alternativeName>
        <fullName evidence="10 12">Glycinamide ribonucleotide synthetase</fullName>
    </alternativeName>
    <alternativeName>
        <fullName evidence="11 12">Phosphoribosylglycinamide synthetase</fullName>
    </alternativeName>
</protein>
<dbReference type="InterPro" id="IPR000115">
    <property type="entry name" value="PRibGlycinamide_synth"/>
</dbReference>
<name>A0A850PC07_9PROT</name>
<dbReference type="Gene3D" id="3.30.1490.20">
    <property type="entry name" value="ATP-grasp fold, A domain"/>
    <property type="match status" value="1"/>
</dbReference>
<evidence type="ECO:0000256" key="5">
    <source>
        <dbReference type="ARBA" id="ARBA00022598"/>
    </source>
</evidence>
<dbReference type="UniPathway" id="UPA00074">
    <property type="reaction ID" value="UER00125"/>
</dbReference>
<dbReference type="GO" id="GO:0004637">
    <property type="term" value="F:phosphoribosylamine-glycine ligase activity"/>
    <property type="evidence" value="ECO:0007669"/>
    <property type="project" value="UniProtKB-UniRule"/>
</dbReference>
<proteinExistence type="inferred from homology"/>
<dbReference type="SUPFAM" id="SSF52440">
    <property type="entry name" value="PreATP-grasp domain"/>
    <property type="match status" value="1"/>
</dbReference>
<dbReference type="FunFam" id="3.30.1490.20:FF:000006">
    <property type="entry name" value="phosphoribosylamine--glycine ligase, chloroplastic-like"/>
    <property type="match status" value="1"/>
</dbReference>
<comment type="cofactor">
    <cofactor evidence="2">
        <name>Mg(2+)</name>
        <dbReference type="ChEBI" id="CHEBI:18420"/>
    </cofactor>
</comment>
<feature type="domain" description="ATP-grasp" evidence="14">
    <location>
        <begin position="107"/>
        <end position="313"/>
    </location>
</feature>
<dbReference type="Pfam" id="PF02843">
    <property type="entry name" value="GARS_C"/>
    <property type="match status" value="1"/>
</dbReference>
<dbReference type="EMBL" id="JABXXR010000252">
    <property type="protein sequence ID" value="NVN42047.1"/>
    <property type="molecule type" value="Genomic_DNA"/>
</dbReference>
<evidence type="ECO:0000256" key="1">
    <source>
        <dbReference type="ARBA" id="ARBA00001936"/>
    </source>
</evidence>